<gene>
    <name evidence="6" type="primary">yteA</name>
    <name evidence="6" type="ORF">GCM10010916_28700</name>
</gene>
<keyword evidence="7" id="KW-1185">Reference proteome</keyword>
<dbReference type="GO" id="GO:0008270">
    <property type="term" value="F:zinc ion binding"/>
    <property type="evidence" value="ECO:0007669"/>
    <property type="project" value="UniProtKB-KW"/>
</dbReference>
<dbReference type="PANTHER" id="PTHR33823">
    <property type="entry name" value="RNA POLYMERASE-BINDING TRANSCRIPTION FACTOR DKSA-RELATED"/>
    <property type="match status" value="1"/>
</dbReference>
<feature type="domain" description="Zinc finger DksA/TraR C4-type" evidence="5">
    <location>
        <begin position="90"/>
        <end position="118"/>
    </location>
</feature>
<comment type="caution">
    <text evidence="6">The sequence shown here is derived from an EMBL/GenBank/DDBJ whole genome shotgun (WGS) entry which is preliminary data.</text>
</comment>
<dbReference type="RefSeq" id="WP_188531753.1">
    <property type="nucleotide sequence ID" value="NZ_BMGR01000009.1"/>
</dbReference>
<dbReference type="SUPFAM" id="SSF109635">
    <property type="entry name" value="DnaK suppressor protein DksA, alpha-hairpin domain"/>
    <property type="match status" value="1"/>
</dbReference>
<dbReference type="SUPFAM" id="SSF57716">
    <property type="entry name" value="Glucocorticoid receptor-like (DNA-binding domain)"/>
    <property type="match status" value="1"/>
</dbReference>
<reference evidence="6" key="2">
    <citation type="submission" date="2020-09" db="EMBL/GenBank/DDBJ databases">
        <authorList>
            <person name="Sun Q."/>
            <person name="Zhou Y."/>
        </authorList>
    </citation>
    <scope>NUCLEOTIDE SEQUENCE</scope>
    <source>
        <strain evidence="6">CGMCC 1.12987</strain>
    </source>
</reference>
<dbReference type="PANTHER" id="PTHR33823:SF4">
    <property type="entry name" value="GENERAL STRESS PROTEIN 16O"/>
    <property type="match status" value="1"/>
</dbReference>
<organism evidence="6 7">
    <name type="scientific">Paenibacillus abyssi</name>
    <dbReference type="NCBI Taxonomy" id="1340531"/>
    <lineage>
        <taxon>Bacteria</taxon>
        <taxon>Bacillati</taxon>
        <taxon>Bacillota</taxon>
        <taxon>Bacilli</taxon>
        <taxon>Bacillales</taxon>
        <taxon>Paenibacillaceae</taxon>
        <taxon>Paenibacillus</taxon>
    </lineage>
</organism>
<feature type="zinc finger region" description="dksA C4-type" evidence="4">
    <location>
        <begin position="95"/>
        <end position="119"/>
    </location>
</feature>
<dbReference type="InterPro" id="IPR000962">
    <property type="entry name" value="Znf_DskA_TraR"/>
</dbReference>
<name>A0A917FX84_9BACL</name>
<dbReference type="AlphaFoldDB" id="A0A917FX84"/>
<accession>A0A917FX84</accession>
<dbReference type="Gene3D" id="1.20.120.910">
    <property type="entry name" value="DksA, coiled-coil domain"/>
    <property type="match status" value="1"/>
</dbReference>
<keyword evidence="3" id="KW-0862">Zinc</keyword>
<dbReference type="InterPro" id="IPR014240">
    <property type="entry name" value="YteA"/>
</dbReference>
<keyword evidence="2" id="KW-0863">Zinc-finger</keyword>
<evidence type="ECO:0000256" key="1">
    <source>
        <dbReference type="ARBA" id="ARBA00022723"/>
    </source>
</evidence>
<evidence type="ECO:0000256" key="4">
    <source>
        <dbReference type="PROSITE-ProRule" id="PRU00510"/>
    </source>
</evidence>
<dbReference type="NCBIfam" id="TIGR02890">
    <property type="entry name" value="bacill_yteA"/>
    <property type="match status" value="1"/>
</dbReference>
<proteinExistence type="predicted"/>
<evidence type="ECO:0000313" key="7">
    <source>
        <dbReference type="Proteomes" id="UP000644756"/>
    </source>
</evidence>
<evidence type="ECO:0000313" key="6">
    <source>
        <dbReference type="EMBL" id="GGG10090.1"/>
    </source>
</evidence>
<protein>
    <recommendedName>
        <fullName evidence="5">Zinc finger DksA/TraR C4-type domain-containing protein</fullName>
    </recommendedName>
</protein>
<evidence type="ECO:0000259" key="5">
    <source>
        <dbReference type="Pfam" id="PF01258"/>
    </source>
</evidence>
<sequence>MNIINDQQLSDLKSTLLQEKQEIEQRLSSNEHYGLASSLRDDTGELSPVDNHPGDLASEIYERGKDIALLEQEDLHLARIDAALSAMDKGQYGSCRTCGEPIPYERLAAVPDTLYCIEHAPRQDISDRRPAEESFLRPPFGRSSMDQQSSYNGFDGEDAWQIVEAWGNSDSPAMAENPEADYDSLTIEADENEGFTEPLESFLATDITGNHKFVYRNRQYREYIDHNEGDLTLQAYENE</sequence>
<dbReference type="Pfam" id="PF01258">
    <property type="entry name" value="zf-dskA_traR"/>
    <property type="match status" value="1"/>
</dbReference>
<reference evidence="6" key="1">
    <citation type="journal article" date="2014" name="Int. J. Syst. Evol. Microbiol.">
        <title>Complete genome sequence of Corynebacterium casei LMG S-19264T (=DSM 44701T), isolated from a smear-ripened cheese.</title>
        <authorList>
            <consortium name="US DOE Joint Genome Institute (JGI-PGF)"/>
            <person name="Walter F."/>
            <person name="Albersmeier A."/>
            <person name="Kalinowski J."/>
            <person name="Ruckert C."/>
        </authorList>
    </citation>
    <scope>NUCLEOTIDE SEQUENCE</scope>
    <source>
        <strain evidence="6">CGMCC 1.12987</strain>
    </source>
</reference>
<dbReference type="Proteomes" id="UP000644756">
    <property type="component" value="Unassembled WGS sequence"/>
</dbReference>
<dbReference type="InterPro" id="IPR037187">
    <property type="entry name" value="DnaK_N"/>
</dbReference>
<evidence type="ECO:0000256" key="3">
    <source>
        <dbReference type="ARBA" id="ARBA00022833"/>
    </source>
</evidence>
<evidence type="ECO:0000256" key="2">
    <source>
        <dbReference type="ARBA" id="ARBA00022771"/>
    </source>
</evidence>
<dbReference type="EMBL" id="BMGR01000009">
    <property type="protein sequence ID" value="GGG10090.1"/>
    <property type="molecule type" value="Genomic_DNA"/>
</dbReference>
<dbReference type="PROSITE" id="PS51128">
    <property type="entry name" value="ZF_DKSA_2"/>
    <property type="match status" value="1"/>
</dbReference>
<keyword evidence="1" id="KW-0479">Metal-binding</keyword>